<feature type="domain" description="Thioester reductase (TE)" evidence="5">
    <location>
        <begin position="15"/>
        <end position="326"/>
    </location>
</feature>
<keyword evidence="2" id="KW-0444">Lipid biosynthesis</keyword>
<keyword evidence="3" id="KW-0443">Lipid metabolism</keyword>
<dbReference type="GO" id="GO:0016787">
    <property type="term" value="F:hydrolase activity"/>
    <property type="evidence" value="ECO:0007669"/>
    <property type="project" value="UniProtKB-KW"/>
</dbReference>
<dbReference type="SUPFAM" id="SSF56784">
    <property type="entry name" value="HAD-like"/>
    <property type="match status" value="1"/>
</dbReference>
<dbReference type="InterPro" id="IPR036412">
    <property type="entry name" value="HAD-like_sf"/>
</dbReference>
<dbReference type="Proteomes" id="UP000198802">
    <property type="component" value="Unassembled WGS sequence"/>
</dbReference>
<dbReference type="CDD" id="cd09071">
    <property type="entry name" value="FAR_C"/>
    <property type="match status" value="1"/>
</dbReference>
<dbReference type="NCBIfam" id="TIGR01490">
    <property type="entry name" value="HAD-SF-IB-hyp1"/>
    <property type="match status" value="1"/>
</dbReference>
<dbReference type="GO" id="GO:0035336">
    <property type="term" value="P:long-chain fatty-acyl-CoA metabolic process"/>
    <property type="evidence" value="ECO:0007669"/>
    <property type="project" value="TreeGrafter"/>
</dbReference>
<dbReference type="NCBIfam" id="TIGR01488">
    <property type="entry name" value="HAD-SF-IB"/>
    <property type="match status" value="1"/>
</dbReference>
<dbReference type="EMBL" id="FAOZ01000007">
    <property type="protein sequence ID" value="CUU56383.1"/>
    <property type="molecule type" value="Genomic_DNA"/>
</dbReference>
<dbReference type="AlphaFoldDB" id="A0A0S4QMT8"/>
<dbReference type="InterPro" id="IPR036291">
    <property type="entry name" value="NAD(P)-bd_dom_sf"/>
</dbReference>
<accession>A0A0S4QMT8</accession>
<keyword evidence="6" id="KW-0378">Hydrolase</keyword>
<evidence type="ECO:0000259" key="5">
    <source>
        <dbReference type="Pfam" id="PF07993"/>
    </source>
</evidence>
<dbReference type="RefSeq" id="WP_091276499.1">
    <property type="nucleotide sequence ID" value="NZ_FAOZ01000007.1"/>
</dbReference>
<feature type="region of interest" description="Disordered" evidence="4">
    <location>
        <begin position="765"/>
        <end position="797"/>
    </location>
</feature>
<dbReference type="Gene3D" id="3.40.50.1000">
    <property type="entry name" value="HAD superfamily/HAD-like"/>
    <property type="match status" value="1"/>
</dbReference>
<dbReference type="SUPFAM" id="SSF51735">
    <property type="entry name" value="NAD(P)-binding Rossmann-fold domains"/>
    <property type="match status" value="1"/>
</dbReference>
<dbReference type="InterPro" id="IPR033640">
    <property type="entry name" value="FAR_C"/>
</dbReference>
<dbReference type="PANTHER" id="PTHR11011">
    <property type="entry name" value="MALE STERILITY PROTEIN 2-RELATED"/>
    <property type="match status" value="1"/>
</dbReference>
<dbReference type="Gene3D" id="3.40.50.720">
    <property type="entry name" value="NAD(P)-binding Rossmann-like Domain"/>
    <property type="match status" value="1"/>
</dbReference>
<feature type="region of interest" description="Disordered" evidence="4">
    <location>
        <begin position="175"/>
        <end position="213"/>
    </location>
</feature>
<keyword evidence="7" id="KW-1185">Reference proteome</keyword>
<sequence length="797" mass="85531">MGLRERLAGRRVFMTGVTGFVGEALLERLLSDFPDTRIVALVRPRGSHSGAARLARMTRKPAFAGLRERLGREGLAALLAERVQVIEGDLADMGALPTDLDVVIHCAGEVSFDPPIDEGFATNLGGVQELLRAVHASGARPHVVHVSTAYVAGLRSGHIAEGRLAHEVDWRAEQASAGRARQAAEDASRSPEVSARLREQAAGEHGRAGAQTVSAAAEAARRDWVARRMVAAGAERAQVLGWTDAYTFTKALAERYLEESHGDLPLTIVRPSIIESAVARPFPGWIEGFKMAEPLILAFGRAELVDFPASPDAVVDIIPVDLVVNALLAAAASPPPVDSPAYYTVCSGFRNPLLFRDLHDYVRGYFLAHPLPKRGRGAIAVPEWPFAGSVAVEAKLRRGEKAVEWANRALGQAPRSERVRRWAVDLERHESRVAFLRRYSDVYRAYTSAELVYVDDATAALHAAMDPADQEEFGFDPACYDWRHYLQDVHCPAVTAVLRRPRDPAPPRRGAGNLTAGEGVLAAFDLDGTLVSSTVVESYLWLRLADAGPAERAREIASLARALPGYLRAERRDRGHLIRSVYGRYAGVDPAELEAVVAQAGADVVLRRVKPAAVRRVREHRAAGHRTVLLTGAVAPLVAPLAPLFDEIVATDLEVGADGLYTGRLLASPLVGDSRAAFLDHYARRRGADLEASWAYADSLSDLPMLRTVGNPVVVNPDVALHKVARASGWPIEEWPSTPGESRLLVGSRVERGLFAAAAVAQGRGRGAGGAGRAGGRGDGGNGGDATVVRVGVGEGR</sequence>
<dbReference type="InterPro" id="IPR013120">
    <property type="entry name" value="FAR_NAD-bd"/>
</dbReference>
<protein>
    <submittedName>
        <fullName evidence="6">HAD-superfamily subfamily IB hydrolase, TIGR01490</fullName>
    </submittedName>
</protein>
<comment type="similarity">
    <text evidence="1">Belongs to the fatty acyl-CoA reductase family.</text>
</comment>
<reference evidence="7" key="1">
    <citation type="submission" date="2015-11" db="EMBL/GenBank/DDBJ databases">
        <authorList>
            <person name="Varghese N."/>
        </authorList>
    </citation>
    <scope>NUCLEOTIDE SEQUENCE [LARGE SCALE GENOMIC DNA]</scope>
    <source>
        <strain evidence="7">DSM 45899</strain>
    </source>
</reference>
<dbReference type="Pfam" id="PF07993">
    <property type="entry name" value="NAD_binding_4"/>
    <property type="match status" value="1"/>
</dbReference>
<dbReference type="Gene3D" id="1.20.1440.100">
    <property type="entry name" value="SG protein - dephosphorylation function"/>
    <property type="match status" value="1"/>
</dbReference>
<dbReference type="PANTHER" id="PTHR11011:SF45">
    <property type="entry name" value="FATTY ACYL-COA REDUCTASE CG8306-RELATED"/>
    <property type="match status" value="1"/>
</dbReference>
<proteinExistence type="inferred from homology"/>
<evidence type="ECO:0000256" key="3">
    <source>
        <dbReference type="ARBA" id="ARBA00023098"/>
    </source>
</evidence>
<evidence type="ECO:0000313" key="6">
    <source>
        <dbReference type="EMBL" id="CUU56383.1"/>
    </source>
</evidence>
<evidence type="ECO:0000313" key="7">
    <source>
        <dbReference type="Proteomes" id="UP000198802"/>
    </source>
</evidence>
<organism evidence="6 7">
    <name type="scientific">Parafrankia irregularis</name>
    <dbReference type="NCBI Taxonomy" id="795642"/>
    <lineage>
        <taxon>Bacteria</taxon>
        <taxon>Bacillati</taxon>
        <taxon>Actinomycetota</taxon>
        <taxon>Actinomycetes</taxon>
        <taxon>Frankiales</taxon>
        <taxon>Frankiaceae</taxon>
        <taxon>Parafrankia</taxon>
    </lineage>
</organism>
<dbReference type="GO" id="GO:0080019">
    <property type="term" value="F:alcohol-forming very long-chain fatty acyl-CoA reductase activity"/>
    <property type="evidence" value="ECO:0007669"/>
    <property type="project" value="InterPro"/>
</dbReference>
<dbReference type="InterPro" id="IPR006385">
    <property type="entry name" value="HAD_hydro_SerB1"/>
</dbReference>
<dbReference type="InterPro" id="IPR026055">
    <property type="entry name" value="FAR"/>
</dbReference>
<dbReference type="Pfam" id="PF12710">
    <property type="entry name" value="HAD"/>
    <property type="match status" value="1"/>
</dbReference>
<name>A0A0S4QMT8_9ACTN</name>
<gene>
    <name evidence="6" type="ORF">Ga0074812_107267</name>
</gene>
<evidence type="ECO:0000256" key="1">
    <source>
        <dbReference type="ARBA" id="ARBA00005928"/>
    </source>
</evidence>
<dbReference type="InterPro" id="IPR023214">
    <property type="entry name" value="HAD_sf"/>
</dbReference>
<evidence type="ECO:0000256" key="2">
    <source>
        <dbReference type="ARBA" id="ARBA00022516"/>
    </source>
</evidence>
<evidence type="ECO:0000256" key="4">
    <source>
        <dbReference type="SAM" id="MobiDB-lite"/>
    </source>
</evidence>
<feature type="compositionally biased region" description="Basic and acidic residues" evidence="4">
    <location>
        <begin position="182"/>
        <end position="207"/>
    </location>
</feature>
<feature type="compositionally biased region" description="Gly residues" evidence="4">
    <location>
        <begin position="765"/>
        <end position="784"/>
    </location>
</feature>